<dbReference type="EMBL" id="CAEZTZ010000046">
    <property type="protein sequence ID" value="CAB4583535.1"/>
    <property type="molecule type" value="Genomic_DNA"/>
</dbReference>
<dbReference type="EMBL" id="CAFBLF010000012">
    <property type="protein sequence ID" value="CAB4856402.1"/>
    <property type="molecule type" value="Genomic_DNA"/>
</dbReference>
<dbReference type="AlphaFoldDB" id="A0A6J6F7J3"/>
<proteinExistence type="predicted"/>
<keyword evidence="1" id="KW-0472">Membrane</keyword>
<evidence type="ECO:0000313" key="3">
    <source>
        <dbReference type="EMBL" id="CAB4583535.1"/>
    </source>
</evidence>
<dbReference type="EMBL" id="CAEZSG010000008">
    <property type="protein sequence ID" value="CAB4531197.1"/>
    <property type="molecule type" value="Genomic_DNA"/>
</dbReference>
<gene>
    <name evidence="2" type="ORF">UFOPK1413_00112</name>
    <name evidence="3" type="ORF">UFOPK1767_00483</name>
    <name evidence="4" type="ORF">UFOPK3339_00150</name>
</gene>
<sequence>MKKFLLNGSFLSAIFSVFGLVKATVSGKRDWKLALLWVSWIVSLVAIVAAITDPDDEEYPE</sequence>
<evidence type="ECO:0000313" key="4">
    <source>
        <dbReference type="EMBL" id="CAB4856402.1"/>
    </source>
</evidence>
<organism evidence="3">
    <name type="scientific">freshwater metagenome</name>
    <dbReference type="NCBI Taxonomy" id="449393"/>
    <lineage>
        <taxon>unclassified sequences</taxon>
        <taxon>metagenomes</taxon>
        <taxon>ecological metagenomes</taxon>
    </lineage>
</organism>
<protein>
    <submittedName>
        <fullName evidence="3">Unannotated protein</fullName>
    </submittedName>
</protein>
<keyword evidence="1" id="KW-1133">Transmembrane helix</keyword>
<evidence type="ECO:0000313" key="2">
    <source>
        <dbReference type="EMBL" id="CAB4531197.1"/>
    </source>
</evidence>
<feature type="transmembrane region" description="Helical" evidence="1">
    <location>
        <begin position="33"/>
        <end position="52"/>
    </location>
</feature>
<name>A0A6J6F7J3_9ZZZZ</name>
<keyword evidence="1" id="KW-0812">Transmembrane</keyword>
<evidence type="ECO:0000256" key="1">
    <source>
        <dbReference type="SAM" id="Phobius"/>
    </source>
</evidence>
<accession>A0A6J6F7J3</accession>
<reference evidence="3" key="1">
    <citation type="submission" date="2020-05" db="EMBL/GenBank/DDBJ databases">
        <authorList>
            <person name="Chiriac C."/>
            <person name="Salcher M."/>
            <person name="Ghai R."/>
            <person name="Kavagutti S V."/>
        </authorList>
    </citation>
    <scope>NUCLEOTIDE SEQUENCE</scope>
</reference>